<reference evidence="1 2" key="1">
    <citation type="journal article" date="2024" name="BMC Genomics">
        <title>De novo assembly and annotation of Popillia japonica's genome with initial clues to its potential as an invasive pest.</title>
        <authorList>
            <person name="Cucini C."/>
            <person name="Boschi S."/>
            <person name="Funari R."/>
            <person name="Cardaioli E."/>
            <person name="Iannotti N."/>
            <person name="Marturano G."/>
            <person name="Paoli F."/>
            <person name="Bruttini M."/>
            <person name="Carapelli A."/>
            <person name="Frati F."/>
            <person name="Nardi F."/>
        </authorList>
    </citation>
    <scope>NUCLEOTIDE SEQUENCE [LARGE SCALE GENOMIC DNA]</scope>
    <source>
        <strain evidence="1">DMR45628</strain>
    </source>
</reference>
<comment type="caution">
    <text evidence="1">The sequence shown here is derived from an EMBL/GenBank/DDBJ whole genome shotgun (WGS) entry which is preliminary data.</text>
</comment>
<accession>A0AAW1MMF3</accession>
<protein>
    <submittedName>
        <fullName evidence="1">Uncharacterized protein</fullName>
    </submittedName>
</protein>
<keyword evidence="2" id="KW-1185">Reference proteome</keyword>
<evidence type="ECO:0000313" key="1">
    <source>
        <dbReference type="EMBL" id="KAK9747033.1"/>
    </source>
</evidence>
<organism evidence="1 2">
    <name type="scientific">Popillia japonica</name>
    <name type="common">Japanese beetle</name>
    <dbReference type="NCBI Taxonomy" id="7064"/>
    <lineage>
        <taxon>Eukaryota</taxon>
        <taxon>Metazoa</taxon>
        <taxon>Ecdysozoa</taxon>
        <taxon>Arthropoda</taxon>
        <taxon>Hexapoda</taxon>
        <taxon>Insecta</taxon>
        <taxon>Pterygota</taxon>
        <taxon>Neoptera</taxon>
        <taxon>Endopterygota</taxon>
        <taxon>Coleoptera</taxon>
        <taxon>Polyphaga</taxon>
        <taxon>Scarabaeiformia</taxon>
        <taxon>Scarabaeidae</taxon>
        <taxon>Rutelinae</taxon>
        <taxon>Popillia</taxon>
    </lineage>
</organism>
<dbReference type="Proteomes" id="UP001458880">
    <property type="component" value="Unassembled WGS sequence"/>
</dbReference>
<dbReference type="EMBL" id="JASPKY010000035">
    <property type="protein sequence ID" value="KAK9747033.1"/>
    <property type="molecule type" value="Genomic_DNA"/>
</dbReference>
<sequence>MEINPSKSLSICATIVAGKSVVRTRPIFKVQGQFLPALGHLNTFRYLGLQFGSTGTAKPTLFHLRSWLSNLERTPLQPHQKLHMLKVFVIPRLYHGLQAPTTTGGLLVECDRLIRRTAKKILHLSAHTGSQFLHAAIRGGVWAFRSCDTSFHPS</sequence>
<gene>
    <name evidence="1" type="ORF">QE152_g5689</name>
</gene>
<dbReference type="AlphaFoldDB" id="A0AAW1MMF3"/>
<proteinExistence type="predicted"/>
<name>A0AAW1MMF3_POPJA</name>
<evidence type="ECO:0000313" key="2">
    <source>
        <dbReference type="Proteomes" id="UP001458880"/>
    </source>
</evidence>